<dbReference type="AlphaFoldDB" id="A0A149PVN8"/>
<reference evidence="1 2" key="1">
    <citation type="journal article" date="2015" name="Int. J. Syst. Evol. Microbiol.">
        <title>Burkholderia monticola sp. nov., isolated from mountain soil.</title>
        <authorList>
            <person name="Baek I."/>
            <person name="Seo B."/>
            <person name="Lee I."/>
            <person name="Yi H."/>
            <person name="Chun J."/>
        </authorList>
    </citation>
    <scope>NUCLEOTIDE SEQUENCE [LARGE SCALE GENOMIC DNA]</scope>
    <source>
        <strain evidence="1 2">JC2948</strain>
    </source>
</reference>
<dbReference type="RefSeq" id="WP_062126462.1">
    <property type="nucleotide sequence ID" value="NZ_LRBG01000005.1"/>
</dbReference>
<comment type="caution">
    <text evidence="1">The sequence shown here is derived from an EMBL/GenBank/DDBJ whole genome shotgun (WGS) entry which is preliminary data.</text>
</comment>
<dbReference type="Proteomes" id="UP000075613">
    <property type="component" value="Unassembled WGS sequence"/>
</dbReference>
<accession>A0A149PVN8</accession>
<gene>
    <name evidence="1" type="ORF">CI15_08765</name>
</gene>
<sequence>MSTDALFAQFDGAQEFGFSLAGLEQRVTQAASILGFDARLIGDDIDLYRDGRLHFLCEGDSFDENTFCALDMLRWRLGSDTSVPAEFWPAIRLLALNRAADRDISGYRPSVTSCRRQPTQ</sequence>
<dbReference type="EMBL" id="LRBG01000005">
    <property type="protein sequence ID" value="KXU89130.1"/>
    <property type="molecule type" value="Genomic_DNA"/>
</dbReference>
<protein>
    <submittedName>
        <fullName evidence="1">Uncharacterized protein</fullName>
    </submittedName>
</protein>
<name>A0A149PVN8_9BURK</name>
<evidence type="ECO:0000313" key="2">
    <source>
        <dbReference type="Proteomes" id="UP000075613"/>
    </source>
</evidence>
<organism evidence="1 2">
    <name type="scientific">Paraburkholderia monticola</name>
    <dbReference type="NCBI Taxonomy" id="1399968"/>
    <lineage>
        <taxon>Bacteria</taxon>
        <taxon>Pseudomonadati</taxon>
        <taxon>Pseudomonadota</taxon>
        <taxon>Betaproteobacteria</taxon>
        <taxon>Burkholderiales</taxon>
        <taxon>Burkholderiaceae</taxon>
        <taxon>Paraburkholderia</taxon>
    </lineage>
</organism>
<evidence type="ECO:0000313" key="1">
    <source>
        <dbReference type="EMBL" id="KXU89130.1"/>
    </source>
</evidence>
<keyword evidence="2" id="KW-1185">Reference proteome</keyword>
<proteinExistence type="predicted"/>